<sequence>MRHAIQHLLPKDIDKLSFLIQAWIRIDTNQTSKLTTQILNEVEKYLKHGSESFKKELVELKLPNGTKFKINEDINDIKRNRKKELIALAYFLQGELSTEEEFEYIRKVLRSYLRTIQQFRSPPPPQ</sequence>
<accession>A0A1Z4MRL7</accession>
<protein>
    <submittedName>
        <fullName evidence="1">Uncharacterized protein</fullName>
    </submittedName>
</protein>
<keyword evidence="2" id="KW-1185">Reference proteome</keyword>
<evidence type="ECO:0000313" key="1">
    <source>
        <dbReference type="EMBL" id="BAY96114.1"/>
    </source>
</evidence>
<organism evidence="1 2">
    <name type="scientific">Tolypothrix tenuis PCC 7101</name>
    <dbReference type="NCBI Taxonomy" id="231146"/>
    <lineage>
        <taxon>Bacteria</taxon>
        <taxon>Bacillati</taxon>
        <taxon>Cyanobacteriota</taxon>
        <taxon>Cyanophyceae</taxon>
        <taxon>Nostocales</taxon>
        <taxon>Tolypothrichaceae</taxon>
        <taxon>Tolypothrix</taxon>
    </lineage>
</organism>
<proteinExistence type="predicted"/>
<dbReference type="Proteomes" id="UP000218785">
    <property type="component" value="Chromosome"/>
</dbReference>
<evidence type="ECO:0000313" key="2">
    <source>
        <dbReference type="Proteomes" id="UP000218785"/>
    </source>
</evidence>
<dbReference type="EMBL" id="AP018248">
    <property type="protein sequence ID" value="BAY96114.1"/>
    <property type="molecule type" value="Genomic_DNA"/>
</dbReference>
<dbReference type="AlphaFoldDB" id="A0A1Z4MRL7"/>
<gene>
    <name evidence="1" type="ORF">NIES37_00400</name>
</gene>
<reference evidence="1 2" key="1">
    <citation type="submission" date="2017-06" db="EMBL/GenBank/DDBJ databases">
        <title>Genome sequencing of cyanobaciteial culture collection at National Institute for Environmental Studies (NIES).</title>
        <authorList>
            <person name="Hirose Y."/>
            <person name="Shimura Y."/>
            <person name="Fujisawa T."/>
            <person name="Nakamura Y."/>
            <person name="Kawachi M."/>
        </authorList>
    </citation>
    <scope>NUCLEOTIDE SEQUENCE [LARGE SCALE GENOMIC DNA]</scope>
    <source>
        <strain evidence="1 2">NIES-37</strain>
    </source>
</reference>
<name>A0A1Z4MRL7_9CYAN</name>
<dbReference type="KEGG" id="ttq:NIES37_00400"/>